<keyword evidence="15" id="KW-1185">Reference proteome</keyword>
<feature type="domain" description="FYVE-type" evidence="12">
    <location>
        <begin position="1379"/>
        <end position="1440"/>
    </location>
</feature>
<evidence type="ECO:0000256" key="1">
    <source>
        <dbReference type="ARBA" id="ARBA00022723"/>
    </source>
</evidence>
<dbReference type="GO" id="GO:0005524">
    <property type="term" value="F:ATP binding"/>
    <property type="evidence" value="ECO:0007669"/>
    <property type="project" value="UniProtKB-UniRule"/>
</dbReference>
<dbReference type="GO" id="GO:0005737">
    <property type="term" value="C:cytoplasm"/>
    <property type="evidence" value="ECO:0007669"/>
    <property type="project" value="TreeGrafter"/>
</dbReference>
<dbReference type="Pfam" id="PF00063">
    <property type="entry name" value="Myosin_head"/>
    <property type="match status" value="2"/>
</dbReference>
<dbReference type="GO" id="GO:0007015">
    <property type="term" value="P:actin filament organization"/>
    <property type="evidence" value="ECO:0007669"/>
    <property type="project" value="TreeGrafter"/>
</dbReference>
<dbReference type="SMART" id="SM00015">
    <property type="entry name" value="IQ"/>
    <property type="match status" value="3"/>
</dbReference>
<feature type="region of interest" description="Disordered" evidence="11">
    <location>
        <begin position="1105"/>
        <end position="1141"/>
    </location>
</feature>
<dbReference type="InterPro" id="IPR027417">
    <property type="entry name" value="P-loop_NTPase"/>
</dbReference>
<dbReference type="Gene3D" id="1.20.120.720">
    <property type="entry name" value="Myosin VI head, motor domain, U50 subdomain"/>
    <property type="match status" value="1"/>
</dbReference>
<dbReference type="InterPro" id="IPR000048">
    <property type="entry name" value="IQ_motif_EF-hand-BS"/>
</dbReference>
<evidence type="ECO:0000313" key="15">
    <source>
        <dbReference type="Proteomes" id="UP000794436"/>
    </source>
</evidence>
<dbReference type="PANTHER" id="PTHR13140">
    <property type="entry name" value="MYOSIN"/>
    <property type="match status" value="1"/>
</dbReference>
<proteinExistence type="inferred from homology"/>
<keyword evidence="5 10" id="KW-0067">ATP-binding</keyword>
<dbReference type="EMBL" id="SPLM01000146">
    <property type="protein sequence ID" value="TMW55855.1"/>
    <property type="molecule type" value="Genomic_DNA"/>
</dbReference>
<dbReference type="OrthoDB" id="6108017at2759"/>
<evidence type="ECO:0000256" key="3">
    <source>
        <dbReference type="ARBA" id="ARBA00022771"/>
    </source>
</evidence>
<dbReference type="InterPro" id="IPR017455">
    <property type="entry name" value="Znf_FYVE-rel"/>
</dbReference>
<gene>
    <name evidence="14" type="ORF">Poli38472_008503</name>
</gene>
<dbReference type="GO" id="GO:0016459">
    <property type="term" value="C:myosin complex"/>
    <property type="evidence" value="ECO:0007669"/>
    <property type="project" value="UniProtKB-KW"/>
</dbReference>
<evidence type="ECO:0000256" key="8">
    <source>
        <dbReference type="ARBA" id="ARBA00023203"/>
    </source>
</evidence>
<dbReference type="PROSITE" id="PS50178">
    <property type="entry name" value="ZF_FYVE"/>
    <property type="match status" value="1"/>
</dbReference>
<feature type="compositionally biased region" description="Basic and acidic residues" evidence="11">
    <location>
        <begin position="1120"/>
        <end position="1129"/>
    </location>
</feature>
<feature type="compositionally biased region" description="Low complexity" evidence="11">
    <location>
        <begin position="1043"/>
        <end position="1058"/>
    </location>
</feature>
<dbReference type="PANTHER" id="PTHR13140:SF845">
    <property type="entry name" value="MYOSIN-LIKE PROTEIN"/>
    <property type="match status" value="1"/>
</dbReference>
<keyword evidence="3 9" id="KW-0863">Zinc-finger</keyword>
<protein>
    <submittedName>
        <fullName evidence="14">Uncharacterized protein</fullName>
    </submittedName>
</protein>
<dbReference type="InterPro" id="IPR001609">
    <property type="entry name" value="Myosin_head_motor_dom-like"/>
</dbReference>
<dbReference type="GO" id="GO:0016020">
    <property type="term" value="C:membrane"/>
    <property type="evidence" value="ECO:0007669"/>
    <property type="project" value="TreeGrafter"/>
</dbReference>
<dbReference type="Gene3D" id="1.20.58.530">
    <property type="match status" value="1"/>
</dbReference>
<dbReference type="PROSITE" id="PS51456">
    <property type="entry name" value="MYOSIN_MOTOR"/>
    <property type="match status" value="1"/>
</dbReference>
<comment type="caution">
    <text evidence="14">The sequence shown here is derived from an EMBL/GenBank/DDBJ whole genome shotgun (WGS) entry which is preliminary data.</text>
</comment>
<dbReference type="CDD" id="cd15760">
    <property type="entry name" value="FYVE_scVPS27p_like"/>
    <property type="match status" value="1"/>
</dbReference>
<keyword evidence="4" id="KW-0862">Zinc</keyword>
<evidence type="ECO:0000256" key="6">
    <source>
        <dbReference type="ARBA" id="ARBA00023123"/>
    </source>
</evidence>
<feature type="compositionally biased region" description="Basic and acidic residues" evidence="11">
    <location>
        <begin position="1069"/>
        <end position="1078"/>
    </location>
</feature>
<dbReference type="SMART" id="SM00064">
    <property type="entry name" value="FYVE"/>
    <property type="match status" value="1"/>
</dbReference>
<dbReference type="PROSITE" id="PS50096">
    <property type="entry name" value="IQ"/>
    <property type="match status" value="1"/>
</dbReference>
<evidence type="ECO:0000256" key="11">
    <source>
        <dbReference type="SAM" id="MobiDB-lite"/>
    </source>
</evidence>
<dbReference type="CDD" id="cd23767">
    <property type="entry name" value="IQCD"/>
    <property type="match status" value="1"/>
</dbReference>
<dbReference type="InterPro" id="IPR013083">
    <property type="entry name" value="Znf_RING/FYVE/PHD"/>
</dbReference>
<dbReference type="SMART" id="SM00242">
    <property type="entry name" value="MYSc"/>
    <property type="match status" value="1"/>
</dbReference>
<keyword evidence="8 10" id="KW-0009">Actin-binding</keyword>
<dbReference type="InterPro" id="IPR036961">
    <property type="entry name" value="Kinesin_motor_dom_sf"/>
</dbReference>
<keyword evidence="7 10" id="KW-0505">Motor protein</keyword>
<dbReference type="Gene3D" id="3.40.850.10">
    <property type="entry name" value="Kinesin motor domain"/>
    <property type="match status" value="2"/>
</dbReference>
<evidence type="ECO:0000259" key="12">
    <source>
        <dbReference type="PROSITE" id="PS50178"/>
    </source>
</evidence>
<evidence type="ECO:0000256" key="9">
    <source>
        <dbReference type="PROSITE-ProRule" id="PRU00091"/>
    </source>
</evidence>
<reference evidence="14" key="1">
    <citation type="submission" date="2019-03" db="EMBL/GenBank/DDBJ databases">
        <title>Long read genome sequence of the mycoparasitic Pythium oligandrum ATCC 38472 isolated from sugarbeet rhizosphere.</title>
        <authorList>
            <person name="Gaulin E."/>
        </authorList>
    </citation>
    <scope>NUCLEOTIDE SEQUENCE</scope>
    <source>
        <strain evidence="14">ATCC 38472_TT</strain>
    </source>
</reference>
<dbReference type="InterPro" id="IPR000306">
    <property type="entry name" value="Znf_FYVE"/>
</dbReference>
<feature type="region of interest" description="Disordered" evidence="11">
    <location>
        <begin position="1038"/>
        <end position="1091"/>
    </location>
</feature>
<comment type="similarity">
    <text evidence="10">Belongs to the TRAFAC class myosin-kinesin ATPase superfamily. Myosin family.</text>
</comment>
<dbReference type="Pfam" id="PF01363">
    <property type="entry name" value="FYVE"/>
    <property type="match status" value="1"/>
</dbReference>
<dbReference type="GO" id="GO:0051015">
    <property type="term" value="F:actin filament binding"/>
    <property type="evidence" value="ECO:0007669"/>
    <property type="project" value="TreeGrafter"/>
</dbReference>
<accession>A0A8K1C3N6</accession>
<keyword evidence="6 10" id="KW-0518">Myosin</keyword>
<keyword evidence="1" id="KW-0479">Metal-binding</keyword>
<sequence length="1517" mass="169239">MDVGTEVWVKCNDSVWTPGVVLDCQDMLITGNVKIKLESGEIVTRRYFAASDDDSAEHALHNEIFLRNKTRDYRTVSCLIGLEYLHEPALLHALSERFNHDRIYTSIGDILLAVNPFKDLDLYSDAKIEEYKHAMVSSVRSAVDSGGAAAADPSQTCDPHVFAIAGKAFSGLLKTDAKNQAILVSGESGSGKTESTKFLMKFLTSVGHEFSSNGSTLSDDGVESSDIIEIGKRILQTNPILESFGNAQTIRNDNSSRFGKFIKIQFDGENQIIGAEIASYLLEKVRLIHQSPQERNFHIFYELLEGADAEMLTALGLERGKAYELLNAYGSPSGTGAAARRPMMRRAVSPLTALYSKRFQQTVQAFQDTGVEEEERTQIFEVLAALLHLGNVNFCARTPEGGNGGTTEEAATVTEKTLTHLEKCASLLGISLEKMESLLLTREITAGKDLVTLQLNADQSKDASRSFAKAIYGRLFTWLVSRLSDGINFRDYLAPQEQDGIKTIGILDIFGFESLEQNGFEQMCINYANERLQSQFNEFVFIKEQDIYVSEGIDWRSISYPSNAACLALFDEKSNGLFSLLDQECLIPKGSNQGLSTKYYRYHGGAEATLTESLLQPQLSQKYIPLLVTSFGRYLQASSSSKDLKAEEEQAKAAAAAAANDTPFSASKMDRVSQQFVIRHFAGKVCYKVDQFLEKNQDSLPTDASHLLQSSSNEIVACISATDTLEDAPPSSQGRPRSRSRTSLLRAPSVSAQFRGQLDILIDEIGQTEAHYIRCLKPNEEKKARLFDRHRMVEQLRSVGVLEALRIARAGYSARLSHDSFVESFSCYRHRLVKNGHDLSEMSRRDVSKALLALLIDDLNAEAHRKATPVRTLLRARDNKFNEGVREYGVQLGNTIVFCKTAAYNNFFRLRLNTREHAAREIQRMALGYHFRLEYASKKRAAVLIQAHVRGHQARRFVARLRALQKRVSAYRIQRCMRAALVRLHEVDEKIRVYRLSRVFQHFRLGCTLAAQRMEEVITIKSVESTNLDRQEFDDIAADDGESTSVDMDVQSSDDSTQAKLHSRSSSKGKLDRVEGGHPTEYSSSDNDEQSLELQQEIQRLQQLLLEQKRGSSRRVSRRGRAESMEMGKRQSSRRTMSVSGADELAVDGYGEYDDQAARVRPRRAQSVSQAGTGESEHVSALTRRIEELDAKCRLLERLVSRPGYESSQSMRPPLGPGWGRRRYSFANSDASSEYPHESVSGGGGSSAAVESLIWSIQQQMDMLRHSVASKTDEEAAMLARHEAMYGTTKPMRSSTVTSNGSSAYMAQDGVNDDARSDNQSLPSPARTNSEVSMGYNSSRFSYPLQSPLSESSFRHSQTPRVSQSQLGINPFMPRVVKWSRSTQCHECQEPFTIFVRRHHCRMCGSSFCHEHSSRRVTLYGMGFDSEPQRVCDPCFAEYHAQATEYYPGSTPPSAGRMYPMPSPYGAPPSSQGSYYYAPPPASHPPQRYPSYYSSMPPPHPPMSASRERSSSHTSAA</sequence>
<feature type="compositionally biased region" description="Polar residues" evidence="11">
    <location>
        <begin position="1318"/>
        <end position="1333"/>
    </location>
</feature>
<evidence type="ECO:0000256" key="10">
    <source>
        <dbReference type="PROSITE-ProRule" id="PRU00782"/>
    </source>
</evidence>
<feature type="region of interest" description="Actin-binding" evidence="10">
    <location>
        <begin position="758"/>
        <end position="780"/>
    </location>
</feature>
<dbReference type="InterPro" id="IPR011011">
    <property type="entry name" value="Znf_FYVE_PHD"/>
</dbReference>
<feature type="binding site" evidence="10">
    <location>
        <begin position="186"/>
        <end position="193"/>
    </location>
    <ligand>
        <name>ATP</name>
        <dbReference type="ChEBI" id="CHEBI:30616"/>
    </ligand>
</feature>
<dbReference type="SUPFAM" id="SSF52540">
    <property type="entry name" value="P-loop containing nucleoside triphosphate hydrolases"/>
    <property type="match status" value="1"/>
</dbReference>
<evidence type="ECO:0000256" key="2">
    <source>
        <dbReference type="ARBA" id="ARBA00022741"/>
    </source>
</evidence>
<dbReference type="Gene3D" id="1.20.5.190">
    <property type="match status" value="1"/>
</dbReference>
<feature type="region of interest" description="Disordered" evidence="11">
    <location>
        <begin position="725"/>
        <end position="744"/>
    </location>
</feature>
<feature type="region of interest" description="Disordered" evidence="11">
    <location>
        <begin position="1476"/>
        <end position="1517"/>
    </location>
</feature>
<evidence type="ECO:0000313" key="14">
    <source>
        <dbReference type="EMBL" id="TMW55855.1"/>
    </source>
</evidence>
<evidence type="ECO:0000256" key="7">
    <source>
        <dbReference type="ARBA" id="ARBA00023175"/>
    </source>
</evidence>
<organism evidence="14 15">
    <name type="scientific">Pythium oligandrum</name>
    <name type="common">Mycoparasitic fungus</name>
    <dbReference type="NCBI Taxonomy" id="41045"/>
    <lineage>
        <taxon>Eukaryota</taxon>
        <taxon>Sar</taxon>
        <taxon>Stramenopiles</taxon>
        <taxon>Oomycota</taxon>
        <taxon>Peronosporomycetes</taxon>
        <taxon>Pythiales</taxon>
        <taxon>Pythiaceae</taxon>
        <taxon>Pythium</taxon>
    </lineage>
</organism>
<dbReference type="GO" id="GO:0008270">
    <property type="term" value="F:zinc ion binding"/>
    <property type="evidence" value="ECO:0007669"/>
    <property type="project" value="UniProtKB-KW"/>
</dbReference>
<keyword evidence="2 10" id="KW-0547">Nucleotide-binding</keyword>
<feature type="region of interest" description="Disordered" evidence="11">
    <location>
        <begin position="1284"/>
        <end position="1333"/>
    </location>
</feature>
<feature type="domain" description="Myosin motor" evidence="13">
    <location>
        <begin position="74"/>
        <end position="912"/>
    </location>
</feature>
<dbReference type="Proteomes" id="UP000794436">
    <property type="component" value="Unassembled WGS sequence"/>
</dbReference>
<dbReference type="SUPFAM" id="SSF57903">
    <property type="entry name" value="FYVE/PHD zinc finger"/>
    <property type="match status" value="1"/>
</dbReference>
<evidence type="ECO:0000259" key="13">
    <source>
        <dbReference type="PROSITE" id="PS51456"/>
    </source>
</evidence>
<dbReference type="GO" id="GO:0000146">
    <property type="term" value="F:microfilament motor activity"/>
    <property type="evidence" value="ECO:0007669"/>
    <property type="project" value="TreeGrafter"/>
</dbReference>
<dbReference type="Gene3D" id="3.30.40.10">
    <property type="entry name" value="Zinc/RING finger domain, C3HC4 (zinc finger)"/>
    <property type="match status" value="1"/>
</dbReference>
<evidence type="ECO:0000256" key="5">
    <source>
        <dbReference type="ARBA" id="ARBA00022840"/>
    </source>
</evidence>
<feature type="compositionally biased region" description="Polar residues" evidence="11">
    <location>
        <begin position="1291"/>
        <end position="1305"/>
    </location>
</feature>
<evidence type="ECO:0000256" key="4">
    <source>
        <dbReference type="ARBA" id="ARBA00022833"/>
    </source>
</evidence>
<dbReference type="PRINTS" id="PR00193">
    <property type="entry name" value="MYOSINHEAVY"/>
</dbReference>
<feature type="compositionally biased region" description="Low complexity" evidence="11">
    <location>
        <begin position="729"/>
        <end position="744"/>
    </location>
</feature>
<feature type="compositionally biased region" description="Pro residues" evidence="11">
    <location>
        <begin position="1478"/>
        <end position="1488"/>
    </location>
</feature>
<name>A0A8K1C3N6_PYTOL</name>